<dbReference type="NCBIfam" id="NF041061">
    <property type="entry name" value="DpdD"/>
    <property type="match status" value="1"/>
</dbReference>
<comment type="caution">
    <text evidence="2">The sequence shown here is derived from an EMBL/GenBank/DDBJ whole genome shotgun (WGS) entry which is preliminary data.</text>
</comment>
<accession>A0ABQ0JJG4</accession>
<feature type="compositionally biased region" description="Basic and acidic residues" evidence="1">
    <location>
        <begin position="405"/>
        <end position="415"/>
    </location>
</feature>
<reference evidence="3" key="2">
    <citation type="submission" date="2014-09" db="EMBL/GenBank/DDBJ databases">
        <authorList>
            <consortium name="NBRP consortium"/>
            <person name="Sawabe T."/>
            <person name="Meirelles P."/>
            <person name="Nakanishi M."/>
            <person name="Sayaka M."/>
            <person name="Hattori M."/>
            <person name="Ohkuma M."/>
        </authorList>
    </citation>
    <scope>NUCLEOTIDE SEQUENCE [LARGE SCALE GENOMIC DNA]</scope>
    <source>
        <strain evidence="3">JCM 19239</strain>
    </source>
</reference>
<feature type="region of interest" description="Disordered" evidence="1">
    <location>
        <begin position="405"/>
        <end position="427"/>
    </location>
</feature>
<organism evidence="2 3">
    <name type="scientific">Vibrio variabilis</name>
    <dbReference type="NCBI Taxonomy" id="990271"/>
    <lineage>
        <taxon>Bacteria</taxon>
        <taxon>Pseudomonadati</taxon>
        <taxon>Pseudomonadota</taxon>
        <taxon>Gammaproteobacteria</taxon>
        <taxon>Vibrionales</taxon>
        <taxon>Vibrionaceae</taxon>
        <taxon>Vibrio</taxon>
    </lineage>
</organism>
<evidence type="ECO:0000313" key="3">
    <source>
        <dbReference type="Proteomes" id="UP000029223"/>
    </source>
</evidence>
<name>A0ABQ0JJG4_9VIBR</name>
<dbReference type="EMBL" id="BBMS01000052">
    <property type="protein sequence ID" value="GAL28900.1"/>
    <property type="molecule type" value="Genomic_DNA"/>
</dbReference>
<dbReference type="InterPro" id="IPR049807">
    <property type="entry name" value="DpdD-like"/>
</dbReference>
<evidence type="ECO:0000256" key="1">
    <source>
        <dbReference type="SAM" id="MobiDB-lite"/>
    </source>
</evidence>
<sequence length="733" mass="83890">MSSSDHETNSLDGFFSGDNRINVSSTHPDVVSRIARAREDVQANKPIILLQSFEGGNGKGYFGYYVLTKTALLQSEFGACLKNALGTSHTYSHQILRSANKGFEQAILAQNKHGVIRIIQRIGTHKDGNKYVEKVIRETIERFSERPRIEQYLARPLGRILRDFFVACRVRDGVTAYEAYEEIKSREFVDHKNLLALELQAYAAGQQWGKIVHHHNLSPYLGGVVTQRIALLVIRATAYHLDIDTTDIGSIDWESVKEIVIENSQYFIKRPNIPNLPDFEEDWKRWAIFAKSLGCNDFEGQLPDFIQEEWTFALCGFEQQTEVEVSVQTSPLDVLLSLEGTHENATKVLEYAQQCYAEEVTPLFEWLEVLDSKIRKDIKTSRMQRKAWFDLENLYYKDDHTDSLTHEAESNHDSEPNQSSDKPSSWNDWFAMEHPPTSISYEYFKGWKVEDFDVDSVIKSIQASTDAEAIRNTLPHFLTWIDEQSLNIKSELWLELIELMSMDDYKSFSTLILLTDLLNRFLEQPHNTEEYTRVIEALSVTIEEELSKKSIDTIFEALDLLLAFSVKELSLLQQLFLDTILPFVLQKWQILSVSQKLISKAIAYQLFEQSDNLFQSVQVGKEDNESESTFELLKELQYTIGIYSLTEHAITRASEVIKTYCPEVNIKVNSDKSNTPALENLAKTSDIILFCNKSAAHQAYFAIKNLNKDITYVDGKGASSIVRAFLEKVISSF</sequence>
<keyword evidence="3" id="KW-1185">Reference proteome</keyword>
<proteinExistence type="predicted"/>
<gene>
    <name evidence="2" type="ORF">JCM19239_2141</name>
</gene>
<reference evidence="3" key="1">
    <citation type="submission" date="2014-09" db="EMBL/GenBank/DDBJ databases">
        <title>Vibrio variabilis JCM 19239. (C206) whole genome shotgun sequence.</title>
        <authorList>
            <person name="Sawabe T."/>
            <person name="Meirelles P."/>
            <person name="Nakanishi M."/>
            <person name="Sayaka M."/>
            <person name="Hattori M."/>
            <person name="Ohkuma M."/>
        </authorList>
    </citation>
    <scope>NUCLEOTIDE SEQUENCE [LARGE SCALE GENOMIC DNA]</scope>
    <source>
        <strain evidence="3">JCM 19239</strain>
    </source>
</reference>
<evidence type="ECO:0000313" key="2">
    <source>
        <dbReference type="EMBL" id="GAL28900.1"/>
    </source>
</evidence>
<feature type="compositionally biased region" description="Polar residues" evidence="1">
    <location>
        <begin position="416"/>
        <end position="427"/>
    </location>
</feature>
<protein>
    <submittedName>
        <fullName evidence="2">TgtA5 cluster protein 3</fullName>
    </submittedName>
</protein>
<dbReference type="Proteomes" id="UP000029223">
    <property type="component" value="Unassembled WGS sequence"/>
</dbReference>